<dbReference type="InterPro" id="IPR011330">
    <property type="entry name" value="Glyco_hydro/deAcase_b/a-brl"/>
</dbReference>
<dbReference type="GO" id="GO:0016810">
    <property type="term" value="F:hydrolase activity, acting on carbon-nitrogen (but not peptide) bonds"/>
    <property type="evidence" value="ECO:0007669"/>
    <property type="project" value="InterPro"/>
</dbReference>
<gene>
    <name evidence="2" type="ORF">KTC_31820</name>
</gene>
<reference evidence="2" key="1">
    <citation type="submission" date="2018-12" db="EMBL/GenBank/DDBJ databases">
        <title>Novel natural products biosynthetic potential of the class Ktedonobacteria.</title>
        <authorList>
            <person name="Zheng Y."/>
            <person name="Saitou A."/>
            <person name="Wang C.M."/>
            <person name="Toyoda A."/>
            <person name="Minakuchi Y."/>
            <person name="Sekiguchi Y."/>
            <person name="Ueda K."/>
            <person name="Takano H."/>
            <person name="Sakai Y."/>
            <person name="Yokota A."/>
            <person name="Yabe S."/>
        </authorList>
    </citation>
    <scope>NUCLEOTIDE SEQUENCE</scope>
    <source>
        <strain evidence="2">COM3</strain>
    </source>
</reference>
<dbReference type="InterPro" id="IPR002509">
    <property type="entry name" value="NODB_dom"/>
</dbReference>
<protein>
    <recommendedName>
        <fullName evidence="1">NodB homology domain-containing protein</fullName>
    </recommendedName>
</protein>
<sequence>MAILYRSEQMNLVSFSIKTKGMHNFIRRLWTVFARFGFTEGRTRRSLYSIMDALSSYKGSPTFFIPAIVLQRHPRLIAELAENGAEIGIHGYIHNDYRALNRDEQYHHVRRAIEVFESVPLVFQGFRNPYLGWTEETLDVFTELDLTYDSNEAVIHDVIDRSRFTPTLLDGLEKSLALFQAIPPGTYALRPHFEGNLLRIPTSIPDDEMLFDRLRVTNAHELGEIWCRVMQNVYDYGGIYALNLHPERGVLCRRPLDMLLRYAAELPGGVWLARLDEVAQWWRERSRFSIQITPRGSHFWQIEATCTPRATLRARNISVDYQLPTVGRELTCKPRCIVQSSKCPCIGLSLRTPRSVSHFLQEEGYPTHYCAQEQAEQYALYLDMPEGMGASRHELRSIGCELIQRIEQSDAPLLYFGAWPNNCRAALAISGDIDSITIQDFFLRILEVHQQKRVHEQSAV</sequence>
<feature type="domain" description="NodB homology" evidence="1">
    <location>
        <begin position="49"/>
        <end position="148"/>
    </location>
</feature>
<accession>A0A455SME9</accession>
<dbReference type="GO" id="GO:0005975">
    <property type="term" value="P:carbohydrate metabolic process"/>
    <property type="evidence" value="ECO:0007669"/>
    <property type="project" value="InterPro"/>
</dbReference>
<dbReference type="SUPFAM" id="SSF88713">
    <property type="entry name" value="Glycoside hydrolase/deacetylase"/>
    <property type="match status" value="1"/>
</dbReference>
<evidence type="ECO:0000313" key="2">
    <source>
        <dbReference type="EMBL" id="BBH88431.1"/>
    </source>
</evidence>
<dbReference type="EMBL" id="AP019376">
    <property type="protein sequence ID" value="BBH88431.1"/>
    <property type="molecule type" value="Genomic_DNA"/>
</dbReference>
<proteinExistence type="predicted"/>
<evidence type="ECO:0000259" key="1">
    <source>
        <dbReference type="Pfam" id="PF01522"/>
    </source>
</evidence>
<dbReference type="Gene3D" id="3.20.20.370">
    <property type="entry name" value="Glycoside hydrolase/deacetylase"/>
    <property type="match status" value="1"/>
</dbReference>
<organism evidence="2">
    <name type="scientific">Thermosporothrix sp. COM3</name>
    <dbReference type="NCBI Taxonomy" id="2490863"/>
    <lineage>
        <taxon>Bacteria</taxon>
        <taxon>Bacillati</taxon>
        <taxon>Chloroflexota</taxon>
        <taxon>Ktedonobacteria</taxon>
        <taxon>Ktedonobacterales</taxon>
        <taxon>Thermosporotrichaceae</taxon>
        <taxon>Thermosporothrix</taxon>
    </lineage>
</organism>
<dbReference type="PANTHER" id="PTHR47561:SF1">
    <property type="entry name" value="POLYSACCHARIDE DEACETYLASE FAMILY PROTEIN (AFU_ORTHOLOGUE AFUA_6G05030)"/>
    <property type="match status" value="1"/>
</dbReference>
<dbReference type="PANTHER" id="PTHR47561">
    <property type="entry name" value="POLYSACCHARIDE DEACETYLASE FAMILY PROTEIN (AFU_ORTHOLOGUE AFUA_6G05030)"/>
    <property type="match status" value="1"/>
</dbReference>
<dbReference type="AlphaFoldDB" id="A0A455SME9"/>
<name>A0A455SME9_9CHLR</name>
<dbReference type="Pfam" id="PF01522">
    <property type="entry name" value="Polysacc_deac_1"/>
    <property type="match status" value="1"/>
</dbReference>